<keyword evidence="3" id="KW-0378">Hydrolase</keyword>
<sequence length="194" mass="21565">MAAPTIHPHPLPYADRLETRSPAAIDTVVIHCTELPDLATARDYGERVMYPSGTGNSGHYYIDRDGRIEQYVPVERIAHHVRGWNARSLGIELVNRGRYPHWLDSRHQAMDTPYPDAQIDALIGLLQWLKTTLPGLTWIAGHEDLDREAVPASNDPAILVPRKRDPGPQFPWSRVLAAVPLARLPAMADAGPPV</sequence>
<dbReference type="STRING" id="213588.SAMN02745204_01442"/>
<feature type="domain" description="N-acetylmuramoyl-L-alanine amidase" evidence="5">
    <location>
        <begin position="15"/>
        <end position="157"/>
    </location>
</feature>
<dbReference type="OrthoDB" id="9794842at2"/>
<dbReference type="GO" id="GO:0009253">
    <property type="term" value="P:peptidoglycan catabolic process"/>
    <property type="evidence" value="ECO:0007669"/>
    <property type="project" value="InterPro"/>
</dbReference>
<keyword evidence="4" id="KW-0961">Cell wall biogenesis/degradation</keyword>
<dbReference type="Proteomes" id="UP000242857">
    <property type="component" value="Unassembled WGS sequence"/>
</dbReference>
<dbReference type="GO" id="GO:0008745">
    <property type="term" value="F:N-acetylmuramoyl-L-alanine amidase activity"/>
    <property type="evidence" value="ECO:0007669"/>
    <property type="project" value="UniProtKB-EC"/>
</dbReference>
<evidence type="ECO:0000256" key="1">
    <source>
        <dbReference type="ARBA" id="ARBA00001561"/>
    </source>
</evidence>
<evidence type="ECO:0000256" key="3">
    <source>
        <dbReference type="ARBA" id="ARBA00022801"/>
    </source>
</evidence>
<dbReference type="PANTHER" id="PTHR30417:SF1">
    <property type="entry name" value="N-ACETYLMURAMOYL-L-ALANINE AMIDASE AMID"/>
    <property type="match status" value="1"/>
</dbReference>
<dbReference type="InterPro" id="IPR002502">
    <property type="entry name" value="Amidase_domain"/>
</dbReference>
<organism evidence="6 7">
    <name type="scientific">Thermomonas hydrothermalis</name>
    <dbReference type="NCBI Taxonomy" id="213588"/>
    <lineage>
        <taxon>Bacteria</taxon>
        <taxon>Pseudomonadati</taxon>
        <taxon>Pseudomonadota</taxon>
        <taxon>Gammaproteobacteria</taxon>
        <taxon>Lysobacterales</taxon>
        <taxon>Lysobacteraceae</taxon>
        <taxon>Thermomonas</taxon>
    </lineage>
</organism>
<evidence type="ECO:0000313" key="6">
    <source>
        <dbReference type="EMBL" id="SHE93325.1"/>
    </source>
</evidence>
<dbReference type="GO" id="GO:0071555">
    <property type="term" value="P:cell wall organization"/>
    <property type="evidence" value="ECO:0007669"/>
    <property type="project" value="UniProtKB-KW"/>
</dbReference>
<evidence type="ECO:0000256" key="4">
    <source>
        <dbReference type="ARBA" id="ARBA00023316"/>
    </source>
</evidence>
<dbReference type="PANTHER" id="PTHR30417">
    <property type="entry name" value="N-ACETYLMURAMOYL-L-ALANINE AMIDASE AMID"/>
    <property type="match status" value="1"/>
</dbReference>
<dbReference type="EMBL" id="FQUK01000021">
    <property type="protein sequence ID" value="SHE93325.1"/>
    <property type="molecule type" value="Genomic_DNA"/>
</dbReference>
<dbReference type="SMART" id="SM00644">
    <property type="entry name" value="Ami_2"/>
    <property type="match status" value="1"/>
</dbReference>
<evidence type="ECO:0000313" key="7">
    <source>
        <dbReference type="Proteomes" id="UP000242857"/>
    </source>
</evidence>
<gene>
    <name evidence="6" type="ORF">SAMN02745204_01442</name>
</gene>
<dbReference type="GO" id="GO:0009254">
    <property type="term" value="P:peptidoglycan turnover"/>
    <property type="evidence" value="ECO:0007669"/>
    <property type="project" value="TreeGrafter"/>
</dbReference>
<comment type="catalytic activity">
    <reaction evidence="1">
        <text>Hydrolyzes the link between N-acetylmuramoyl residues and L-amino acid residues in certain cell-wall glycopeptides.</text>
        <dbReference type="EC" id="3.5.1.28"/>
    </reaction>
</comment>
<name>A0A1M4XIJ5_9GAMM</name>
<dbReference type="EC" id="3.5.1.28" evidence="2"/>
<dbReference type="AlphaFoldDB" id="A0A1M4XIJ5"/>
<dbReference type="GO" id="GO:0019867">
    <property type="term" value="C:outer membrane"/>
    <property type="evidence" value="ECO:0007669"/>
    <property type="project" value="TreeGrafter"/>
</dbReference>
<dbReference type="Pfam" id="PF01510">
    <property type="entry name" value="Amidase_2"/>
    <property type="match status" value="1"/>
</dbReference>
<dbReference type="CDD" id="cd06583">
    <property type="entry name" value="PGRP"/>
    <property type="match status" value="1"/>
</dbReference>
<accession>A0A1M4XIJ5</accession>
<evidence type="ECO:0000256" key="2">
    <source>
        <dbReference type="ARBA" id="ARBA00011901"/>
    </source>
</evidence>
<keyword evidence="7" id="KW-1185">Reference proteome</keyword>
<dbReference type="SUPFAM" id="SSF55846">
    <property type="entry name" value="N-acetylmuramoyl-L-alanine amidase-like"/>
    <property type="match status" value="1"/>
</dbReference>
<evidence type="ECO:0000259" key="5">
    <source>
        <dbReference type="SMART" id="SM00644"/>
    </source>
</evidence>
<proteinExistence type="predicted"/>
<dbReference type="InterPro" id="IPR036505">
    <property type="entry name" value="Amidase/PGRP_sf"/>
</dbReference>
<reference evidence="7" key="1">
    <citation type="submission" date="2016-11" db="EMBL/GenBank/DDBJ databases">
        <authorList>
            <person name="Varghese N."/>
            <person name="Submissions S."/>
        </authorList>
    </citation>
    <scope>NUCLEOTIDE SEQUENCE [LARGE SCALE GENOMIC DNA]</scope>
    <source>
        <strain evidence="7">DSM 14834</strain>
    </source>
</reference>
<protein>
    <recommendedName>
        <fullName evidence="2">N-acetylmuramoyl-L-alanine amidase</fullName>
        <ecNumber evidence="2">3.5.1.28</ecNumber>
    </recommendedName>
</protein>
<dbReference type="InterPro" id="IPR051206">
    <property type="entry name" value="NAMLAA_amidase_2"/>
</dbReference>
<dbReference type="Gene3D" id="3.40.80.10">
    <property type="entry name" value="Peptidoglycan recognition protein-like"/>
    <property type="match status" value="1"/>
</dbReference>
<dbReference type="RefSeq" id="WP_072755938.1">
    <property type="nucleotide sequence ID" value="NZ_FQUK01000021.1"/>
</dbReference>